<reference evidence="1 2" key="1">
    <citation type="submission" date="2019-07" db="EMBL/GenBank/DDBJ databases">
        <title>Whole genome shotgun sequence of Chryseobacterium hagamense NBRC 105253.</title>
        <authorList>
            <person name="Hosoyama A."/>
            <person name="Uohara A."/>
            <person name="Ohji S."/>
            <person name="Ichikawa N."/>
        </authorList>
    </citation>
    <scope>NUCLEOTIDE SEQUENCE [LARGE SCALE GENOMIC DNA]</scope>
    <source>
        <strain evidence="1 2">NBRC 105253</strain>
    </source>
</reference>
<sequence length="169" mass="19355">MKEVLPLINHELVDKAVIQIGEENCPDVVDAIIDFLKNKKIRRAKDSGNETFEKVAAKYGGGYFQQLRPAKIENIFQTPLERLRALIKNDDIVIIYGVRDLNRITKSTRGHYFIGVKKDGVLHLFDGQSGEYLELGSTRSSEYINFIRSKFNKEFKSEEGGGFRFLIVR</sequence>
<dbReference type="AlphaFoldDB" id="A0A511YSH2"/>
<dbReference type="Proteomes" id="UP000321863">
    <property type="component" value="Unassembled WGS sequence"/>
</dbReference>
<comment type="caution">
    <text evidence="1">The sequence shown here is derived from an EMBL/GenBank/DDBJ whole genome shotgun (WGS) entry which is preliminary data.</text>
</comment>
<gene>
    <name evidence="1" type="ORF">CHA01nite_38820</name>
</gene>
<evidence type="ECO:0008006" key="3">
    <source>
        <dbReference type="Google" id="ProtNLM"/>
    </source>
</evidence>
<proteinExistence type="predicted"/>
<evidence type="ECO:0000313" key="1">
    <source>
        <dbReference type="EMBL" id="GEN78142.1"/>
    </source>
</evidence>
<organism evidence="1 2">
    <name type="scientific">Chryseobacterium hagamense</name>
    <dbReference type="NCBI Taxonomy" id="395935"/>
    <lineage>
        <taxon>Bacteria</taxon>
        <taxon>Pseudomonadati</taxon>
        <taxon>Bacteroidota</taxon>
        <taxon>Flavobacteriia</taxon>
        <taxon>Flavobacteriales</taxon>
        <taxon>Weeksellaceae</taxon>
        <taxon>Chryseobacterium group</taxon>
        <taxon>Chryseobacterium</taxon>
    </lineage>
</organism>
<keyword evidence="2" id="KW-1185">Reference proteome</keyword>
<dbReference type="OrthoDB" id="1214782at2"/>
<accession>A0A511YSH2</accession>
<name>A0A511YSH2_9FLAO</name>
<dbReference type="EMBL" id="BJYJ01000050">
    <property type="protein sequence ID" value="GEN78142.1"/>
    <property type="molecule type" value="Genomic_DNA"/>
</dbReference>
<evidence type="ECO:0000313" key="2">
    <source>
        <dbReference type="Proteomes" id="UP000321863"/>
    </source>
</evidence>
<dbReference type="RefSeq" id="WP_146944575.1">
    <property type="nucleotide sequence ID" value="NZ_BJYJ01000050.1"/>
</dbReference>
<protein>
    <recommendedName>
        <fullName evidence="3">Peptidase C39-like domain-containing protein</fullName>
    </recommendedName>
</protein>